<feature type="compositionally biased region" description="Basic and acidic residues" evidence="1">
    <location>
        <begin position="116"/>
        <end position="134"/>
    </location>
</feature>
<evidence type="ECO:0000313" key="3">
    <source>
        <dbReference type="Proteomes" id="UP000823674"/>
    </source>
</evidence>
<gene>
    <name evidence="2" type="primary">A01g506420.1_BraROA</name>
    <name evidence="2" type="ORF">IGI04_002549</name>
</gene>
<comment type="caution">
    <text evidence="2">The sequence shown here is derived from an EMBL/GenBank/DDBJ whole genome shotgun (WGS) entry which is preliminary data.</text>
</comment>
<evidence type="ECO:0008006" key="4">
    <source>
        <dbReference type="Google" id="ProtNLM"/>
    </source>
</evidence>
<name>A0ABQ7NVU6_BRACM</name>
<evidence type="ECO:0000256" key="1">
    <source>
        <dbReference type="SAM" id="MobiDB-lite"/>
    </source>
</evidence>
<feature type="region of interest" description="Disordered" evidence="1">
    <location>
        <begin position="101"/>
        <end position="180"/>
    </location>
</feature>
<reference evidence="2 3" key="1">
    <citation type="submission" date="2021-03" db="EMBL/GenBank/DDBJ databases">
        <authorList>
            <person name="King G.J."/>
            <person name="Bancroft I."/>
            <person name="Baten A."/>
            <person name="Bloomfield J."/>
            <person name="Borpatragohain P."/>
            <person name="He Z."/>
            <person name="Irish N."/>
            <person name="Irwin J."/>
            <person name="Liu K."/>
            <person name="Mauleon R.P."/>
            <person name="Moore J."/>
            <person name="Morris R."/>
            <person name="Ostergaard L."/>
            <person name="Wang B."/>
            <person name="Wells R."/>
        </authorList>
    </citation>
    <scope>NUCLEOTIDE SEQUENCE [LARGE SCALE GENOMIC DNA]</scope>
    <source>
        <strain evidence="2">R-o-18</strain>
        <tissue evidence="2">Leaf</tissue>
    </source>
</reference>
<organism evidence="2 3">
    <name type="scientific">Brassica rapa subsp. trilocularis</name>
    <dbReference type="NCBI Taxonomy" id="1813537"/>
    <lineage>
        <taxon>Eukaryota</taxon>
        <taxon>Viridiplantae</taxon>
        <taxon>Streptophyta</taxon>
        <taxon>Embryophyta</taxon>
        <taxon>Tracheophyta</taxon>
        <taxon>Spermatophyta</taxon>
        <taxon>Magnoliopsida</taxon>
        <taxon>eudicotyledons</taxon>
        <taxon>Gunneridae</taxon>
        <taxon>Pentapetalae</taxon>
        <taxon>rosids</taxon>
        <taxon>malvids</taxon>
        <taxon>Brassicales</taxon>
        <taxon>Brassicaceae</taxon>
        <taxon>Brassiceae</taxon>
        <taxon>Brassica</taxon>
    </lineage>
</organism>
<feature type="compositionally biased region" description="Basic and acidic residues" evidence="1">
    <location>
        <begin position="341"/>
        <end position="350"/>
    </location>
</feature>
<keyword evidence="3" id="KW-1185">Reference proteome</keyword>
<accession>A0ABQ7NVU6</accession>
<protein>
    <recommendedName>
        <fullName evidence="4">DUF4283 domain-containing protein</fullName>
    </recommendedName>
</protein>
<dbReference type="Proteomes" id="UP000823674">
    <property type="component" value="Chromosome A01"/>
</dbReference>
<feature type="region of interest" description="Disordered" evidence="1">
    <location>
        <begin position="269"/>
        <end position="364"/>
    </location>
</feature>
<dbReference type="EMBL" id="JADBGQ010000001">
    <property type="protein sequence ID" value="KAG5414982.1"/>
    <property type="molecule type" value="Genomic_DNA"/>
</dbReference>
<evidence type="ECO:0000313" key="2">
    <source>
        <dbReference type="EMBL" id="KAG5414982.1"/>
    </source>
</evidence>
<proteinExistence type="predicted"/>
<sequence>MFSRRWDPGIISGDWIGVENQDEWKRGFHSIYLRISLQIILEFDLGIFKESLGRLRKFKIGFQWRSNPIIIKTETWLQEGGLQDSNFGKVADVPDNKWVKVADKSHRRPSNYHGSYRGESEGSRSKAGRREDGRNGNQEGGSGAQEGLTRVESGRPSVYQAPSVTHMDVREEGEVQTTGGDEMLPSVEFQRELAKTQEDRTDLQLGPLDKDKEVLVTSGVNEEQDGLIDDIDLELETINATLMETGVDMEAEDEFQTLSEEEAEQVFRAQEERGSMQEEETVVTDGADNDRGTGAGEVAMRQGSRKRLFKPSINTAGSTKMRIANALLSPRKKGVAKVGPRHGEGSKPMESKGPSNPKPTNLKF</sequence>